<evidence type="ECO:0000313" key="2">
    <source>
        <dbReference type="EMBL" id="MBB3941361.1"/>
    </source>
</evidence>
<dbReference type="GO" id="GO:0016491">
    <property type="term" value="F:oxidoreductase activity"/>
    <property type="evidence" value="ECO:0007669"/>
    <property type="project" value="InterPro"/>
</dbReference>
<reference evidence="2 3" key="1">
    <citation type="submission" date="2020-08" db="EMBL/GenBank/DDBJ databases">
        <title>Genomic Encyclopedia of Type Strains, Phase IV (KMG-IV): sequencing the most valuable type-strain genomes for metagenomic binning, comparative biology and taxonomic classification.</title>
        <authorList>
            <person name="Goeker M."/>
        </authorList>
    </citation>
    <scope>NUCLEOTIDE SEQUENCE [LARGE SCALE GENOMIC DNA]</scope>
    <source>
        <strain evidence="2 3">DSM 27568</strain>
    </source>
</reference>
<gene>
    <name evidence="2" type="ORF">GGR39_003037</name>
</gene>
<dbReference type="GO" id="GO:0005829">
    <property type="term" value="C:cytosol"/>
    <property type="evidence" value="ECO:0007669"/>
    <property type="project" value="TreeGrafter"/>
</dbReference>
<dbReference type="InterPro" id="IPR045247">
    <property type="entry name" value="Oye-like"/>
</dbReference>
<dbReference type="PANTHER" id="PTHR22893">
    <property type="entry name" value="NADH OXIDOREDUCTASE-RELATED"/>
    <property type="match status" value="1"/>
</dbReference>
<proteinExistence type="predicted"/>
<dbReference type="GO" id="GO:0010181">
    <property type="term" value="F:FMN binding"/>
    <property type="evidence" value="ECO:0007669"/>
    <property type="project" value="InterPro"/>
</dbReference>
<evidence type="ECO:0000313" key="3">
    <source>
        <dbReference type="Proteomes" id="UP000561459"/>
    </source>
</evidence>
<organism evidence="2 3">
    <name type="scientific">Novosphingobium fluoreni</name>
    <dbReference type="NCBI Taxonomy" id="1391222"/>
    <lineage>
        <taxon>Bacteria</taxon>
        <taxon>Pseudomonadati</taxon>
        <taxon>Pseudomonadota</taxon>
        <taxon>Alphaproteobacteria</taxon>
        <taxon>Sphingomonadales</taxon>
        <taxon>Sphingomonadaceae</taxon>
        <taxon>Novosphingobium</taxon>
    </lineage>
</organism>
<comment type="caution">
    <text evidence="2">The sequence shown here is derived from an EMBL/GenBank/DDBJ whole genome shotgun (WGS) entry which is preliminary data.</text>
</comment>
<dbReference type="SUPFAM" id="SSF51395">
    <property type="entry name" value="FMN-linked oxidoreductases"/>
    <property type="match status" value="1"/>
</dbReference>
<dbReference type="RefSeq" id="WP_183618111.1">
    <property type="nucleotide sequence ID" value="NZ_JACIDY010000008.1"/>
</dbReference>
<protein>
    <submittedName>
        <fullName evidence="2">2,4-dienoyl-CoA reductase-like NADH-dependent reductase (Old Yellow Enzyme family)</fullName>
    </submittedName>
</protein>
<name>A0A7W6C0Q9_9SPHN</name>
<dbReference type="AlphaFoldDB" id="A0A7W6C0Q9"/>
<keyword evidence="3" id="KW-1185">Reference proteome</keyword>
<evidence type="ECO:0000256" key="1">
    <source>
        <dbReference type="SAM" id="MobiDB-lite"/>
    </source>
</evidence>
<dbReference type="Proteomes" id="UP000561459">
    <property type="component" value="Unassembled WGS sequence"/>
</dbReference>
<accession>A0A7W6C0Q9</accession>
<feature type="region of interest" description="Disordered" evidence="1">
    <location>
        <begin position="57"/>
        <end position="76"/>
    </location>
</feature>
<sequence length="76" mass="8280">MRQYRPASGAIETRATSAESAIARGHADAVSFGQPFIANPDLSQRLFENAPLNSTDRNTFYGGDGRGYVDYPTQEP</sequence>
<dbReference type="PANTHER" id="PTHR22893:SF91">
    <property type="entry name" value="NADPH DEHYDROGENASE 2-RELATED"/>
    <property type="match status" value="1"/>
</dbReference>
<dbReference type="EMBL" id="JACIDY010000008">
    <property type="protein sequence ID" value="MBB3941361.1"/>
    <property type="molecule type" value="Genomic_DNA"/>
</dbReference>
<dbReference type="InterPro" id="IPR013785">
    <property type="entry name" value="Aldolase_TIM"/>
</dbReference>
<dbReference type="Gene3D" id="3.20.20.70">
    <property type="entry name" value="Aldolase class I"/>
    <property type="match status" value="1"/>
</dbReference>